<evidence type="ECO:0000256" key="1">
    <source>
        <dbReference type="SAM" id="MobiDB-lite"/>
    </source>
</evidence>
<accession>A0A8H7LAX7</accession>
<gene>
    <name evidence="2" type="ORF">HF325_003774</name>
</gene>
<feature type="region of interest" description="Disordered" evidence="1">
    <location>
        <begin position="20"/>
        <end position="66"/>
    </location>
</feature>
<name>A0A8H7LAX7_9ASCO</name>
<evidence type="ECO:0000313" key="2">
    <source>
        <dbReference type="EMBL" id="KAF8001273.1"/>
    </source>
</evidence>
<keyword evidence="3" id="KW-1185">Reference proteome</keyword>
<reference evidence="2" key="1">
    <citation type="submission" date="2020-10" db="EMBL/GenBank/DDBJ databases">
        <title>The Whole-Genome Sequence of Metschnikowia persimmonesis, a Novel Endophytic Yeast Species Isolated from Medicinal Plant Diospyros kaki Thumb.</title>
        <authorList>
            <person name="Rahmat E."/>
            <person name="Kang Y."/>
        </authorList>
    </citation>
    <scope>NUCLEOTIDE SEQUENCE</scope>
    <source>
        <strain evidence="2">KIOM G15050</strain>
    </source>
</reference>
<sequence length="66" mass="7541">MTCRCERNYLNQGLEIIRGASSSGVPVQHASEEHDPDKRTEMIRDDPIRCKQFRGSEKRLVPEGNV</sequence>
<evidence type="ECO:0000313" key="3">
    <source>
        <dbReference type="Proteomes" id="UP000649328"/>
    </source>
</evidence>
<dbReference type="EMBL" id="JACBPP010000005">
    <property type="protein sequence ID" value="KAF8001273.1"/>
    <property type="molecule type" value="Genomic_DNA"/>
</dbReference>
<dbReference type="AlphaFoldDB" id="A0A8H7LAX7"/>
<protein>
    <submittedName>
        <fullName evidence="2">Uncharacterized protein</fullName>
    </submittedName>
</protein>
<feature type="compositionally biased region" description="Basic and acidic residues" evidence="1">
    <location>
        <begin position="30"/>
        <end position="66"/>
    </location>
</feature>
<dbReference type="Proteomes" id="UP000649328">
    <property type="component" value="Unassembled WGS sequence"/>
</dbReference>
<proteinExistence type="predicted"/>
<comment type="caution">
    <text evidence="2">The sequence shown here is derived from an EMBL/GenBank/DDBJ whole genome shotgun (WGS) entry which is preliminary data.</text>
</comment>
<organism evidence="2 3">
    <name type="scientific">Metschnikowia pulcherrima</name>
    <dbReference type="NCBI Taxonomy" id="27326"/>
    <lineage>
        <taxon>Eukaryota</taxon>
        <taxon>Fungi</taxon>
        <taxon>Dikarya</taxon>
        <taxon>Ascomycota</taxon>
        <taxon>Saccharomycotina</taxon>
        <taxon>Pichiomycetes</taxon>
        <taxon>Metschnikowiaceae</taxon>
        <taxon>Metschnikowia</taxon>
    </lineage>
</organism>